<gene>
    <name evidence="19" type="primary">cobS</name>
    <name evidence="20" type="ORF">SYNTR_1666</name>
</gene>
<sequence>MLKSFISATTFLTTIPIKEKRIATEKELANSLYFYPIVGFIIGSILCMLIFLTEPLSLGLAGHMIILTIWILLTGGLHLDGLMDSADGLLSHREQKQKLEIMHDSRVGAMGAIALVIILLLKLSALNSLMLLEYWWVLLLAPAMGRTAIVFVIWIFPYARKEPGLGSVFGKTLWYKPIIALIILLIGTIFSAGYLGIMIIIITLALALLIALWINQSLGGHTGDTYGAMCEVTETVFLLLTIIILKL</sequence>
<dbReference type="GO" id="GO:0005886">
    <property type="term" value="C:plasma membrane"/>
    <property type="evidence" value="ECO:0007669"/>
    <property type="project" value="UniProtKB-SubCell"/>
</dbReference>
<evidence type="ECO:0000256" key="2">
    <source>
        <dbReference type="ARBA" id="ARBA00004651"/>
    </source>
</evidence>
<evidence type="ECO:0000256" key="16">
    <source>
        <dbReference type="ARBA" id="ARBA00032853"/>
    </source>
</evidence>
<evidence type="ECO:0000256" key="10">
    <source>
        <dbReference type="ARBA" id="ARBA00022692"/>
    </source>
</evidence>
<comment type="similarity">
    <text evidence="4 19">Belongs to the CobS family.</text>
</comment>
<dbReference type="GO" id="GO:0008818">
    <property type="term" value="F:cobalamin 5'-phosphate synthase activity"/>
    <property type="evidence" value="ECO:0007669"/>
    <property type="project" value="UniProtKB-UniRule"/>
</dbReference>
<reference evidence="21" key="1">
    <citation type="journal article" date="2019" name="Microbiology">
        <title>Complete Genome Sequence of an Uncultured Bacterium of the Candidate Phylum Bipolaricaulota.</title>
        <authorList>
            <person name="Kadnikov V.V."/>
            <person name="Mardanov A.V."/>
            <person name="Beletsky A.V."/>
            <person name="Frank Y.A."/>
            <person name="Karnachuk O.V."/>
            <person name="Ravin N.V."/>
        </authorList>
    </citation>
    <scope>NUCLEOTIDE SEQUENCE [LARGE SCALE GENOMIC DNA]</scope>
</reference>
<evidence type="ECO:0000256" key="8">
    <source>
        <dbReference type="ARBA" id="ARBA00022573"/>
    </source>
</evidence>
<evidence type="ECO:0000313" key="21">
    <source>
        <dbReference type="Proteomes" id="UP000426444"/>
    </source>
</evidence>
<accession>A0A6I6DDQ4</accession>
<evidence type="ECO:0000313" key="20">
    <source>
        <dbReference type="EMBL" id="QGU00260.1"/>
    </source>
</evidence>
<dbReference type="NCBIfam" id="TIGR00317">
    <property type="entry name" value="cobS"/>
    <property type="match status" value="1"/>
</dbReference>
<feature type="transmembrane region" description="Helical" evidence="19">
    <location>
        <begin position="107"/>
        <end position="129"/>
    </location>
</feature>
<keyword evidence="21" id="KW-1185">Reference proteome</keyword>
<comment type="catalytic activity">
    <reaction evidence="18 19">
        <text>alpha-ribazole 5'-phosphate + adenosylcob(III)inamide-GDP = adenosylcob(III)alamin 5'-phosphate + GMP + H(+)</text>
        <dbReference type="Rhea" id="RHEA:23560"/>
        <dbReference type="ChEBI" id="CHEBI:15378"/>
        <dbReference type="ChEBI" id="CHEBI:57918"/>
        <dbReference type="ChEBI" id="CHEBI:58115"/>
        <dbReference type="ChEBI" id="CHEBI:60487"/>
        <dbReference type="ChEBI" id="CHEBI:60493"/>
        <dbReference type="EC" id="2.7.8.26"/>
    </reaction>
</comment>
<comment type="function">
    <text evidence="14 19">Joins adenosylcobinamide-GDP and alpha-ribazole to generate adenosylcobalamin (Ado-cobalamin). Also synthesizes adenosylcobalamin 5'-phosphate from adenosylcobinamide-GDP and alpha-ribazole 5'-phosphate.</text>
</comment>
<evidence type="ECO:0000256" key="14">
    <source>
        <dbReference type="ARBA" id="ARBA00025228"/>
    </source>
</evidence>
<comment type="catalytic activity">
    <reaction evidence="17 19">
        <text>alpha-ribazole + adenosylcob(III)inamide-GDP = adenosylcob(III)alamin + GMP + H(+)</text>
        <dbReference type="Rhea" id="RHEA:16049"/>
        <dbReference type="ChEBI" id="CHEBI:10329"/>
        <dbReference type="ChEBI" id="CHEBI:15378"/>
        <dbReference type="ChEBI" id="CHEBI:18408"/>
        <dbReference type="ChEBI" id="CHEBI:58115"/>
        <dbReference type="ChEBI" id="CHEBI:60487"/>
        <dbReference type="EC" id="2.7.8.26"/>
    </reaction>
</comment>
<evidence type="ECO:0000256" key="9">
    <source>
        <dbReference type="ARBA" id="ARBA00022679"/>
    </source>
</evidence>
<dbReference type="InterPro" id="IPR003805">
    <property type="entry name" value="CobS"/>
</dbReference>
<comment type="pathway">
    <text evidence="3 19">Cofactor biosynthesis; adenosylcobalamin biosynthesis; adenosylcobalamin from cob(II)yrinate a,c-diamide: step 7/7.</text>
</comment>
<evidence type="ECO:0000256" key="11">
    <source>
        <dbReference type="ARBA" id="ARBA00022842"/>
    </source>
</evidence>
<evidence type="ECO:0000256" key="12">
    <source>
        <dbReference type="ARBA" id="ARBA00022989"/>
    </source>
</evidence>
<dbReference type="UniPathway" id="UPA00148">
    <property type="reaction ID" value="UER00238"/>
</dbReference>
<evidence type="ECO:0000256" key="3">
    <source>
        <dbReference type="ARBA" id="ARBA00004663"/>
    </source>
</evidence>
<evidence type="ECO:0000256" key="15">
    <source>
        <dbReference type="ARBA" id="ARBA00032605"/>
    </source>
</evidence>
<dbReference type="PANTHER" id="PTHR34148">
    <property type="entry name" value="ADENOSYLCOBINAMIDE-GDP RIBAZOLETRANSFERASE"/>
    <property type="match status" value="1"/>
</dbReference>
<dbReference type="PANTHER" id="PTHR34148:SF1">
    <property type="entry name" value="ADENOSYLCOBINAMIDE-GDP RIBAZOLETRANSFERASE"/>
    <property type="match status" value="1"/>
</dbReference>
<evidence type="ECO:0000256" key="7">
    <source>
        <dbReference type="ARBA" id="ARBA00022475"/>
    </source>
</evidence>
<dbReference type="OrthoDB" id="9794626at2"/>
<protein>
    <recommendedName>
        <fullName evidence="6 19">Adenosylcobinamide-GDP ribazoletransferase</fullName>
        <ecNumber evidence="5 19">2.7.8.26</ecNumber>
    </recommendedName>
    <alternativeName>
        <fullName evidence="16 19">Cobalamin synthase</fullName>
    </alternativeName>
    <alternativeName>
        <fullName evidence="15 19">Cobalamin-5'-phosphate synthase</fullName>
    </alternativeName>
</protein>
<keyword evidence="10 19" id="KW-0812">Transmembrane</keyword>
<comment type="subcellular location">
    <subcellularLocation>
        <location evidence="2 19">Cell membrane</location>
        <topology evidence="2 19">Multi-pass membrane protein</topology>
    </subcellularLocation>
</comment>
<evidence type="ECO:0000256" key="1">
    <source>
        <dbReference type="ARBA" id="ARBA00001946"/>
    </source>
</evidence>
<dbReference type="HAMAP" id="MF_00719">
    <property type="entry name" value="CobS"/>
    <property type="match status" value="1"/>
</dbReference>
<keyword evidence="11 19" id="KW-0460">Magnesium</keyword>
<dbReference type="AlphaFoldDB" id="A0A6I6DDQ4"/>
<feature type="transmembrane region" description="Helical" evidence="19">
    <location>
        <begin position="180"/>
        <end position="213"/>
    </location>
</feature>
<keyword evidence="7 19" id="KW-1003">Cell membrane</keyword>
<evidence type="ECO:0000256" key="18">
    <source>
        <dbReference type="ARBA" id="ARBA00049504"/>
    </source>
</evidence>
<keyword evidence="8 19" id="KW-0169">Cobalamin biosynthesis</keyword>
<organism evidence="20 21">
    <name type="scientific">Candidatus Syntrophocurvum alkaliphilum</name>
    <dbReference type="NCBI Taxonomy" id="2293317"/>
    <lineage>
        <taxon>Bacteria</taxon>
        <taxon>Bacillati</taxon>
        <taxon>Bacillota</taxon>
        <taxon>Clostridia</taxon>
        <taxon>Eubacteriales</taxon>
        <taxon>Syntrophomonadaceae</taxon>
        <taxon>Candidatus Syntrophocurvum</taxon>
    </lineage>
</organism>
<dbReference type="EC" id="2.7.8.26" evidence="5 19"/>
<dbReference type="Proteomes" id="UP000426444">
    <property type="component" value="Chromosome"/>
</dbReference>
<keyword evidence="13 19" id="KW-0472">Membrane</keyword>
<dbReference type="KEGG" id="salq:SYNTR_1666"/>
<dbReference type="Pfam" id="PF02654">
    <property type="entry name" value="CobS"/>
    <property type="match status" value="1"/>
</dbReference>
<evidence type="ECO:0000256" key="4">
    <source>
        <dbReference type="ARBA" id="ARBA00010561"/>
    </source>
</evidence>
<name>A0A6I6DDQ4_9FIRM</name>
<evidence type="ECO:0000256" key="6">
    <source>
        <dbReference type="ARBA" id="ARBA00015850"/>
    </source>
</evidence>
<dbReference type="GO" id="GO:0051073">
    <property type="term" value="F:adenosylcobinamide-GDP ribazoletransferase activity"/>
    <property type="evidence" value="ECO:0007669"/>
    <property type="project" value="UniProtKB-UniRule"/>
</dbReference>
<dbReference type="RefSeq" id="WP_156204065.1">
    <property type="nucleotide sequence ID" value="NZ_CP046457.1"/>
</dbReference>
<feature type="transmembrane region" description="Helical" evidence="19">
    <location>
        <begin position="135"/>
        <end position="159"/>
    </location>
</feature>
<evidence type="ECO:0000256" key="17">
    <source>
        <dbReference type="ARBA" id="ARBA00048623"/>
    </source>
</evidence>
<feature type="transmembrane region" description="Helical" evidence="19">
    <location>
        <begin position="64"/>
        <end position="86"/>
    </location>
</feature>
<evidence type="ECO:0000256" key="13">
    <source>
        <dbReference type="ARBA" id="ARBA00023136"/>
    </source>
</evidence>
<dbReference type="EMBL" id="CP046457">
    <property type="protein sequence ID" value="QGU00260.1"/>
    <property type="molecule type" value="Genomic_DNA"/>
</dbReference>
<feature type="transmembrane region" description="Helical" evidence="19">
    <location>
        <begin position="32"/>
        <end position="52"/>
    </location>
</feature>
<proteinExistence type="inferred from homology"/>
<dbReference type="GO" id="GO:0009236">
    <property type="term" value="P:cobalamin biosynthetic process"/>
    <property type="evidence" value="ECO:0007669"/>
    <property type="project" value="UniProtKB-UniRule"/>
</dbReference>
<keyword evidence="9 19" id="KW-0808">Transferase</keyword>
<keyword evidence="12 19" id="KW-1133">Transmembrane helix</keyword>
<comment type="cofactor">
    <cofactor evidence="1 19">
        <name>Mg(2+)</name>
        <dbReference type="ChEBI" id="CHEBI:18420"/>
    </cofactor>
</comment>
<evidence type="ECO:0000256" key="19">
    <source>
        <dbReference type="HAMAP-Rule" id="MF_00719"/>
    </source>
</evidence>
<evidence type="ECO:0000256" key="5">
    <source>
        <dbReference type="ARBA" id="ARBA00013200"/>
    </source>
</evidence>